<dbReference type="Gene3D" id="3.30.465.10">
    <property type="match status" value="1"/>
</dbReference>
<feature type="compositionally biased region" description="Basic and acidic residues" evidence="2">
    <location>
        <begin position="786"/>
        <end position="800"/>
    </location>
</feature>
<dbReference type="PROSITE" id="PS51387">
    <property type="entry name" value="FAD_PCMH"/>
    <property type="match status" value="1"/>
</dbReference>
<feature type="compositionally biased region" description="Low complexity" evidence="2">
    <location>
        <begin position="861"/>
        <end position="875"/>
    </location>
</feature>
<dbReference type="Pfam" id="PF13298">
    <property type="entry name" value="LigD_N"/>
    <property type="match status" value="1"/>
</dbReference>
<feature type="region of interest" description="Disordered" evidence="2">
    <location>
        <begin position="778"/>
        <end position="809"/>
    </location>
</feature>
<dbReference type="InterPro" id="IPR016169">
    <property type="entry name" value="FAD-bd_PCMH_sub2"/>
</dbReference>
<dbReference type="InterPro" id="IPR012951">
    <property type="entry name" value="BBE"/>
</dbReference>
<evidence type="ECO:0000256" key="1">
    <source>
        <dbReference type="ARBA" id="ARBA00005466"/>
    </source>
</evidence>
<dbReference type="InterPro" id="IPR036318">
    <property type="entry name" value="FAD-bd_PCMH-like_sf"/>
</dbReference>
<evidence type="ECO:0000313" key="5">
    <source>
        <dbReference type="Proteomes" id="UP000030686"/>
    </source>
</evidence>
<dbReference type="Proteomes" id="UP000030686">
    <property type="component" value="Unassembled WGS sequence"/>
</dbReference>
<feature type="domain" description="FAD-binding PCMH-type" evidence="3">
    <location>
        <begin position="43"/>
        <end position="217"/>
    </location>
</feature>
<dbReference type="Pfam" id="PF01565">
    <property type="entry name" value="FAD_binding_4"/>
    <property type="match status" value="1"/>
</dbReference>
<evidence type="ECO:0000259" key="3">
    <source>
        <dbReference type="PROSITE" id="PS51387"/>
    </source>
</evidence>
<sequence>MGNTSSVVGRECFMAAVGGNPNMATFRGDLLYEFRALPSYNLAIPVHPEVITYPKNTTQVAEIVRCAVKGNYQVQAYSGGHSYGNYGLGGADGHVVVDLKDFQKFSMDPDTHIATIGAGTNLGDLQDRLLHAGGRAMSHGSCPQVGVGGHFTIGGLGLMSRQWGTALDHVLEAEVVLANSSIVTVSETQNQDIFWAIKGAAASFGIVTEFKVRTQEIPKGAVQYTYTFSQGDVLDKVKLFKAWQSVVAKPNITRNYSTELTIFQGGIVITGSFFGTREEFHEFELENNLPIQNNGNVAYITNWLALVAHAAENYLVSIGGALLTSFYSKSVSFTIDELFTEHALVALFTYLDTAPKGSQNWWVIFDLEGGATNDVPMNATAYVHRDAVMWMQSYAVVGFEPPAFIARRFLDRLHQVVIQNRPPGPLRSYPGYVDPYLENGQMAYWGSNLGRLQSIKTLIDPKDVFHNPQSNFSVSEFALTTCNLTILICSFVYIESHTSDVVDRKLPNLEVKLVTKPFVAAGDQLKFPSIKSHAGCSRIKQYHCFDACHGSNSRLIPATTSLGSGALIMKRACSPETSPDHELRQEIPLNDERPILMSLNTPVSPPKKRSSIKCVKDGDGRDSIPPNVSQLNTSPSLAAIEAGQVEVIDHLSTISAKLKEYVRPPPKQSLPRLPIKEWIELYRRNEHPEGRHFVIHQHDHPIAGPHYDLRLQFSETSSVSWSVMYGMPGDPNSQRLNRNATETRIHCLWNHLIETASYKTGSLIIWDTGEYEILPYQMDQSGPETDDSRSEISEDSHVAPEEQISDSAKLREAFQNRKIRLRLHGTRLPKDYTIILRMDKTTDFARPIREGPKRRRRHPSRPTVPQAPSTSDSGSPSPPPGQQESSGDPTPQRSQPESQTGPARHARPDDTHTADIEIQRNNAYPGSNNTIGSIHQRRWYLSLDREASGFEPIIRNPSEGSKERGRKRTWIPKPVGQGFEPFYVHGPEAERSIITARLGRDVLDDEAVDEFVPRRGWRPVLH</sequence>
<keyword evidence="5" id="KW-1185">Reference proteome</keyword>
<organism evidence="4 5">
    <name type="scientific">Penicillium roqueforti (strain FM164)</name>
    <dbReference type="NCBI Taxonomy" id="1365484"/>
    <lineage>
        <taxon>Eukaryota</taxon>
        <taxon>Fungi</taxon>
        <taxon>Dikarya</taxon>
        <taxon>Ascomycota</taxon>
        <taxon>Pezizomycotina</taxon>
        <taxon>Eurotiomycetes</taxon>
        <taxon>Eurotiomycetidae</taxon>
        <taxon>Eurotiales</taxon>
        <taxon>Aspergillaceae</taxon>
        <taxon>Penicillium</taxon>
    </lineage>
</organism>
<dbReference type="EMBL" id="HG792015">
    <property type="protein sequence ID" value="CDM26657.1"/>
    <property type="molecule type" value="Genomic_DNA"/>
</dbReference>
<accession>W6QA41</accession>
<gene>
    <name evidence="4" type="ORF">PROQFM164_S01g000466</name>
</gene>
<dbReference type="Pfam" id="PF08031">
    <property type="entry name" value="BBE"/>
    <property type="match status" value="1"/>
</dbReference>
<name>W6QA41_PENRF</name>
<dbReference type="OrthoDB" id="407275at2759"/>
<protein>
    <submittedName>
        <fullName evidence="4">Berberine/berberine-like</fullName>
    </submittedName>
</protein>
<comment type="similarity">
    <text evidence="1">Belongs to the oxygen-dependent FAD-linked oxidoreductase family.</text>
</comment>
<feature type="compositionally biased region" description="Polar residues" evidence="2">
    <location>
        <begin position="891"/>
        <end position="901"/>
    </location>
</feature>
<dbReference type="InterPro" id="IPR014144">
    <property type="entry name" value="LigD_PE_domain"/>
</dbReference>
<dbReference type="InterPro" id="IPR016166">
    <property type="entry name" value="FAD-bd_PCMH"/>
</dbReference>
<feature type="region of interest" description="Disordered" evidence="2">
    <location>
        <begin position="596"/>
        <end position="630"/>
    </location>
</feature>
<proteinExistence type="inferred from homology"/>
<dbReference type="SUPFAM" id="SSF56176">
    <property type="entry name" value="FAD-binding/transporter-associated domain-like"/>
    <property type="match status" value="1"/>
</dbReference>
<dbReference type="PANTHER" id="PTHR39465:SF1">
    <property type="entry name" value="DNA LIGASE D 3'-PHOSPHOESTERASE DOMAIN-CONTAINING PROTEIN"/>
    <property type="match status" value="1"/>
</dbReference>
<dbReference type="Gene3D" id="3.40.462.20">
    <property type="match status" value="1"/>
</dbReference>
<reference evidence="4" key="1">
    <citation type="journal article" date="2014" name="Nat. Commun.">
        <title>Multiple recent horizontal transfers of a large genomic region in cheese making fungi.</title>
        <authorList>
            <person name="Cheeseman K."/>
            <person name="Ropars J."/>
            <person name="Renault P."/>
            <person name="Dupont J."/>
            <person name="Gouzy J."/>
            <person name="Branca A."/>
            <person name="Abraham A.L."/>
            <person name="Ceppi M."/>
            <person name="Conseiller E."/>
            <person name="Debuchy R."/>
            <person name="Malagnac F."/>
            <person name="Goarin A."/>
            <person name="Silar P."/>
            <person name="Lacoste S."/>
            <person name="Sallet E."/>
            <person name="Bensimon A."/>
            <person name="Giraud T."/>
            <person name="Brygoo Y."/>
        </authorList>
    </citation>
    <scope>NUCLEOTIDE SEQUENCE [LARGE SCALE GENOMIC DNA]</scope>
    <source>
        <strain evidence="4">FM164</strain>
    </source>
</reference>
<evidence type="ECO:0000256" key="2">
    <source>
        <dbReference type="SAM" id="MobiDB-lite"/>
    </source>
</evidence>
<dbReference type="PANTHER" id="PTHR39465">
    <property type="entry name" value="DNA LIGASE D, 3'-PHOSPHOESTERASE DOMAIN"/>
    <property type="match status" value="1"/>
</dbReference>
<dbReference type="InterPro" id="IPR006094">
    <property type="entry name" value="Oxid_FAD_bind_N"/>
</dbReference>
<dbReference type="AlphaFoldDB" id="W6QA41"/>
<evidence type="ECO:0000313" key="4">
    <source>
        <dbReference type="EMBL" id="CDM26657.1"/>
    </source>
</evidence>
<dbReference type="GO" id="GO:0071949">
    <property type="term" value="F:FAD binding"/>
    <property type="evidence" value="ECO:0007669"/>
    <property type="project" value="InterPro"/>
</dbReference>
<dbReference type="GO" id="GO:0016491">
    <property type="term" value="F:oxidoreductase activity"/>
    <property type="evidence" value="ECO:0007669"/>
    <property type="project" value="InterPro"/>
</dbReference>
<feature type="region of interest" description="Disordered" evidence="2">
    <location>
        <begin position="843"/>
        <end position="910"/>
    </location>
</feature>